<dbReference type="CDD" id="cd07067">
    <property type="entry name" value="HP_PGM_like"/>
    <property type="match status" value="1"/>
</dbReference>
<comment type="caution">
    <text evidence="4">The sequence shown here is derived from an EMBL/GenBank/DDBJ whole genome shotgun (WGS) entry which is preliminary data.</text>
</comment>
<dbReference type="SUPFAM" id="SSF53254">
    <property type="entry name" value="Phosphoglycerate mutase-like"/>
    <property type="match status" value="1"/>
</dbReference>
<feature type="binding site" evidence="3">
    <location>
        <position position="54"/>
    </location>
    <ligand>
        <name>substrate</name>
    </ligand>
</feature>
<dbReference type="EMBL" id="VTUX01000001">
    <property type="protein sequence ID" value="KAA1194579.1"/>
    <property type="molecule type" value="Genomic_DNA"/>
</dbReference>
<evidence type="ECO:0000313" key="4">
    <source>
        <dbReference type="EMBL" id="KAA1194579.1"/>
    </source>
</evidence>
<keyword evidence="5" id="KW-1185">Reference proteome</keyword>
<dbReference type="InterPro" id="IPR029033">
    <property type="entry name" value="His_PPase_superfam"/>
</dbReference>
<evidence type="ECO:0000256" key="2">
    <source>
        <dbReference type="PIRSR" id="PIRSR613078-1"/>
    </source>
</evidence>
<gene>
    <name evidence="4" type="ORF">F0M18_03900</name>
</gene>
<dbReference type="GO" id="GO:0016787">
    <property type="term" value="F:hydrolase activity"/>
    <property type="evidence" value="ECO:0007669"/>
    <property type="project" value="UniProtKB-KW"/>
</dbReference>
<protein>
    <submittedName>
        <fullName evidence="4">Histidine phosphatase family protein</fullName>
    </submittedName>
</protein>
<accession>A0A5B0X8T4</accession>
<dbReference type="Proteomes" id="UP000323708">
    <property type="component" value="Unassembled WGS sequence"/>
</dbReference>
<dbReference type="Pfam" id="PF00300">
    <property type="entry name" value="His_Phos_1"/>
    <property type="match status" value="1"/>
</dbReference>
<feature type="active site" description="Tele-phosphohistidine intermediate" evidence="2">
    <location>
        <position position="9"/>
    </location>
</feature>
<proteinExistence type="predicted"/>
<dbReference type="RefSeq" id="WP_149610047.1">
    <property type="nucleotide sequence ID" value="NZ_VTUX01000001.1"/>
</dbReference>
<reference evidence="4 5" key="1">
    <citation type="submission" date="2019-09" db="EMBL/GenBank/DDBJ databases">
        <authorList>
            <person name="Chen X.-Y."/>
        </authorList>
    </citation>
    <scope>NUCLEOTIDE SEQUENCE [LARGE SCALE GENOMIC DNA]</scope>
    <source>
        <strain evidence="4 5">NY5</strain>
    </source>
</reference>
<dbReference type="SMART" id="SM00855">
    <property type="entry name" value="PGAM"/>
    <property type="match status" value="1"/>
</dbReference>
<feature type="active site" description="Proton donor/acceptor" evidence="2">
    <location>
        <position position="80"/>
    </location>
</feature>
<organism evidence="4 5">
    <name type="scientific">Pseudohalioglobus sediminis</name>
    <dbReference type="NCBI Taxonomy" id="2606449"/>
    <lineage>
        <taxon>Bacteria</taxon>
        <taxon>Pseudomonadati</taxon>
        <taxon>Pseudomonadota</taxon>
        <taxon>Gammaproteobacteria</taxon>
        <taxon>Cellvibrionales</taxon>
        <taxon>Halieaceae</taxon>
        <taxon>Pseudohalioglobus</taxon>
    </lineage>
</organism>
<sequence>MATIYLIRHGQASFGSDNYDQLSPLGQLQARRTGEYLARAGISFDAVYSGDLSRQRETCELACSQLGGEIPHTVDARFNEIRNDEQVEKLAPIVAAENPAIAQLLQRGLSSSKDYQKVIDAVFNYWVRNDCSAFGIQSWEEYSGLVQDALRDVMRSQGGGKTLGIFTSGGTIATAVAQVLGLDGRHTYAFYEPIFNCSVTQLFYSGSRVSLSYFNDRSFLQLLGQEYEENLVSYR</sequence>
<evidence type="ECO:0000256" key="1">
    <source>
        <dbReference type="ARBA" id="ARBA00022801"/>
    </source>
</evidence>
<keyword evidence="1" id="KW-0378">Hydrolase</keyword>
<dbReference type="PANTHER" id="PTHR20935">
    <property type="entry name" value="PHOSPHOGLYCERATE MUTASE-RELATED"/>
    <property type="match status" value="1"/>
</dbReference>
<dbReference type="Gene3D" id="3.40.50.1240">
    <property type="entry name" value="Phosphoglycerate mutase-like"/>
    <property type="match status" value="1"/>
</dbReference>
<name>A0A5B0X8T4_9GAMM</name>
<dbReference type="InterPro" id="IPR013078">
    <property type="entry name" value="His_Pase_superF_clade-1"/>
</dbReference>
<dbReference type="AlphaFoldDB" id="A0A5B0X8T4"/>
<dbReference type="PANTHER" id="PTHR20935:SF0">
    <property type="entry name" value="SERINE_THREONINE-PROTEIN PHOSPHATASE PGAM5, MITOCHONDRIAL"/>
    <property type="match status" value="1"/>
</dbReference>
<evidence type="ECO:0000313" key="5">
    <source>
        <dbReference type="Proteomes" id="UP000323708"/>
    </source>
</evidence>
<evidence type="ECO:0000256" key="3">
    <source>
        <dbReference type="PIRSR" id="PIRSR613078-2"/>
    </source>
</evidence>
<dbReference type="InterPro" id="IPR051021">
    <property type="entry name" value="Mito_Ser/Thr_phosphatase"/>
</dbReference>